<keyword evidence="4" id="KW-1133">Transmembrane helix</keyword>
<dbReference type="Pfam" id="PF05140">
    <property type="entry name" value="ResB"/>
    <property type="match status" value="2"/>
</dbReference>
<dbReference type="InterPro" id="IPR036464">
    <property type="entry name" value="Rubisco_LSMT_subst-bd_sf"/>
</dbReference>
<dbReference type="Gene3D" id="3.90.1410.10">
    <property type="entry name" value="set domain protein methyltransferase, domain 1"/>
    <property type="match status" value="1"/>
</dbReference>
<dbReference type="InterPro" id="IPR023494">
    <property type="entry name" value="Cyt_c_bgen_Ccs1/CcsB/ResB"/>
</dbReference>
<dbReference type="Gene3D" id="3.90.1420.10">
    <property type="entry name" value="Rubisco LSMT, substrate-binding domain"/>
    <property type="match status" value="1"/>
</dbReference>
<evidence type="ECO:0000256" key="3">
    <source>
        <dbReference type="ARBA" id="ARBA00022748"/>
    </source>
</evidence>
<keyword evidence="2" id="KW-0812">Transmembrane</keyword>
<accession>A0ABR2YQM6</accession>
<keyword evidence="5" id="KW-0472">Membrane</keyword>
<proteinExistence type="inferred from homology"/>
<comment type="subcellular location">
    <subcellularLocation>
        <location evidence="1">Membrane</location>
        <topology evidence="1">Multi-pass membrane protein</topology>
    </subcellularLocation>
</comment>
<evidence type="ECO:0000256" key="4">
    <source>
        <dbReference type="ARBA" id="ARBA00022989"/>
    </source>
</evidence>
<dbReference type="PANTHER" id="PTHR31566">
    <property type="entry name" value="CYTOCHROME C BIOGENESIS PROTEIN CCS1, CHLOROPLASTIC"/>
    <property type="match status" value="1"/>
</dbReference>
<comment type="caution">
    <text evidence="7">The sequence shown here is derived from an EMBL/GenBank/DDBJ whole genome shotgun (WGS) entry which is preliminary data.</text>
</comment>
<dbReference type="EMBL" id="JALJOT010000007">
    <property type="protein sequence ID" value="KAK9909197.1"/>
    <property type="molecule type" value="Genomic_DNA"/>
</dbReference>
<dbReference type="InterPro" id="IPR007816">
    <property type="entry name" value="ResB-like_domain"/>
</dbReference>
<dbReference type="InterPro" id="IPR001214">
    <property type="entry name" value="SET_dom"/>
</dbReference>
<dbReference type="HAMAP" id="MF_01392">
    <property type="entry name" value="CytC_Ccs1"/>
    <property type="match status" value="1"/>
</dbReference>
<evidence type="ECO:0000256" key="1">
    <source>
        <dbReference type="ARBA" id="ARBA00004141"/>
    </source>
</evidence>
<name>A0ABR2YQM6_9CHLO</name>
<organism evidence="7 8">
    <name type="scientific">Coccomyxa subellipsoidea</name>
    <dbReference type="NCBI Taxonomy" id="248742"/>
    <lineage>
        <taxon>Eukaryota</taxon>
        <taxon>Viridiplantae</taxon>
        <taxon>Chlorophyta</taxon>
        <taxon>core chlorophytes</taxon>
        <taxon>Trebouxiophyceae</taxon>
        <taxon>Trebouxiophyceae incertae sedis</taxon>
        <taxon>Coccomyxaceae</taxon>
        <taxon>Coccomyxa</taxon>
    </lineage>
</organism>
<gene>
    <name evidence="7" type="ORF">WJX75_008631</name>
</gene>
<evidence type="ECO:0000313" key="7">
    <source>
        <dbReference type="EMBL" id="KAK9909197.1"/>
    </source>
</evidence>
<keyword evidence="8" id="KW-1185">Reference proteome</keyword>
<sequence>MAVPCINSTNLPLLGIFGPRRKVTGSPIPSHPPGPFEDWLTQRGLPPQKVAISHELPEGRGLVATRPVRKNEKLLNVPGQLLLTADVALRCSTYGRLLESSGVPAWSVLAMFLAETRAQPAGSKNEWGQYVDTLPSHTRCVLEWTPKELGLLRGTAAMRAANEITAACAESVAELDPILRDSASVPGRPLTETDLRWGFSLLLSRLVRLPGKQDMEACIPWADLLNHSPSADCFLDWDSSSSSVVFVSYGQKSDTQLLLSYGFMPALLSNPHNACNLRLELQHNDPSIDIKRALLEEVGQTGSMEFPLRLDSLPQNLFNFAAFVTTDAPDRRMASQINQAGLLDKAPPLIQEALGNGRLKSSNSGSPPPSGPSPVKVAWNRVLRQLSSLPLAIGELAVIALLSAIGTVIEQNRSLDYYMRNYPDGADKVVGFVDWQLIKALQWDHIYSANYFLALMALLAASLAACTSTRQWPMVKVARRWRFAQTPERVYAMAKEGSAAALPNADVRSMGQALQRSGYQVFLKERSLYAFKGLAGKLGPIGVHAAMLLVMAGVTYGCLAGLKGTVMVPEGGDFIFAQALSPRSSIARPPRGAGDMLHVNSFDVKYREDGSVDQFVSDLSVLDGQGRERLRKSISVNDPLRYQGITAYQTDYSMAALTVRALGSPLQPADGSAFNLPMASLDGKPGVKGKLWATFVPMEPPTADPRITRPRGVSIVARDFQTVALYKADGTFAGIRRPGSQKPIEVDGMTIVVEDIVGSTGLELKVDPGVPYVYAGFAGLMITTLVSYLSHSQVWALQEGSLLHVGGRSNRATVTFALELDDLMNSIPEQRSTGEDQRAAVEIEN</sequence>
<dbReference type="InterPro" id="IPR046341">
    <property type="entry name" value="SET_dom_sf"/>
</dbReference>
<evidence type="ECO:0000256" key="5">
    <source>
        <dbReference type="ARBA" id="ARBA00023136"/>
    </source>
</evidence>
<protein>
    <recommendedName>
        <fullName evidence="6">SET domain-containing protein</fullName>
    </recommendedName>
</protein>
<evidence type="ECO:0000256" key="2">
    <source>
        <dbReference type="ARBA" id="ARBA00022692"/>
    </source>
</evidence>
<dbReference type="Proteomes" id="UP001491310">
    <property type="component" value="Unassembled WGS sequence"/>
</dbReference>
<dbReference type="PROSITE" id="PS50280">
    <property type="entry name" value="SET"/>
    <property type="match status" value="1"/>
</dbReference>
<evidence type="ECO:0000313" key="8">
    <source>
        <dbReference type="Proteomes" id="UP001491310"/>
    </source>
</evidence>
<reference evidence="7 8" key="1">
    <citation type="journal article" date="2024" name="Nat. Commun.">
        <title>Phylogenomics reveals the evolutionary origins of lichenization in chlorophyte algae.</title>
        <authorList>
            <person name="Puginier C."/>
            <person name="Libourel C."/>
            <person name="Otte J."/>
            <person name="Skaloud P."/>
            <person name="Haon M."/>
            <person name="Grisel S."/>
            <person name="Petersen M."/>
            <person name="Berrin J.G."/>
            <person name="Delaux P.M."/>
            <person name="Dal Grande F."/>
            <person name="Keller J."/>
        </authorList>
    </citation>
    <scope>NUCLEOTIDE SEQUENCE [LARGE SCALE GENOMIC DNA]</scope>
    <source>
        <strain evidence="7 8">SAG 216-7</strain>
    </source>
</reference>
<keyword evidence="3" id="KW-0201">Cytochrome c-type biogenesis</keyword>
<evidence type="ECO:0000259" key="6">
    <source>
        <dbReference type="PROSITE" id="PS50280"/>
    </source>
</evidence>
<dbReference type="SUPFAM" id="SSF82199">
    <property type="entry name" value="SET domain"/>
    <property type="match status" value="1"/>
</dbReference>
<dbReference type="PANTHER" id="PTHR31566:SF0">
    <property type="entry name" value="CYTOCHROME C BIOGENESIS PROTEIN CCS1, CHLOROPLASTIC"/>
    <property type="match status" value="1"/>
</dbReference>
<feature type="domain" description="SET" evidence="6">
    <location>
        <begin position="46"/>
        <end position="262"/>
    </location>
</feature>